<accession>A0A9P4QW46</accession>
<keyword evidence="1" id="KW-1133">Transmembrane helix</keyword>
<evidence type="ECO:0000313" key="3">
    <source>
        <dbReference type="Proteomes" id="UP000799444"/>
    </source>
</evidence>
<sequence>MPPSFPAMSPFPKASELVHELEPAVGAPATSTLPGYSSVVLNNPRCMRKFLEKEFCSQDLEAMAPRLWIMTTFSSGNINPLHRQRVKGREIIVTEEPRLHLVWIHNRIFIKPLPRYLLAHTFWEQFLSKDANPLGTGQDDIRKAATGFLRTYRYLIQHESDFNIAQQDHLRLIPKDIDWDSFCRFISELEHVEDSSVSKRYYYGELRLTRLNFYAPFLLHKFHFEQVHGQYGEFFGRLYGPILFAFAVVSTILNSMQVTLAAEQLVASHWESVWYVFRSFSIVSLVGAAIISMWFAALWLWIFLDEWIYTVRQKMDRRRQARRTSSC</sequence>
<keyword evidence="1" id="KW-0812">Transmembrane</keyword>
<keyword evidence="1" id="KW-0472">Membrane</keyword>
<name>A0A9P4QW46_9PLEO</name>
<protein>
    <recommendedName>
        <fullName evidence="4">Subtilisin-like serine protease</fullName>
    </recommendedName>
</protein>
<dbReference type="InterPro" id="IPR046536">
    <property type="entry name" value="DUF6601"/>
</dbReference>
<dbReference type="Pfam" id="PF20246">
    <property type="entry name" value="DUF6601"/>
    <property type="match status" value="1"/>
</dbReference>
<dbReference type="OrthoDB" id="5086500at2759"/>
<evidence type="ECO:0008006" key="4">
    <source>
        <dbReference type="Google" id="ProtNLM"/>
    </source>
</evidence>
<feature type="transmembrane region" description="Helical" evidence="1">
    <location>
        <begin position="280"/>
        <end position="304"/>
    </location>
</feature>
<keyword evidence="3" id="KW-1185">Reference proteome</keyword>
<dbReference type="EMBL" id="ML996159">
    <property type="protein sequence ID" value="KAF2733550.1"/>
    <property type="molecule type" value="Genomic_DNA"/>
</dbReference>
<dbReference type="Proteomes" id="UP000799444">
    <property type="component" value="Unassembled WGS sequence"/>
</dbReference>
<gene>
    <name evidence="2" type="ORF">EJ04DRAFT_267971</name>
</gene>
<proteinExistence type="predicted"/>
<dbReference type="PANTHER" id="PTHR34414:SF1">
    <property type="entry name" value="SUBTILISIN-LIKE SERINE PROTEASE"/>
    <property type="match status" value="1"/>
</dbReference>
<organism evidence="2 3">
    <name type="scientific">Polyplosphaeria fusca</name>
    <dbReference type="NCBI Taxonomy" id="682080"/>
    <lineage>
        <taxon>Eukaryota</taxon>
        <taxon>Fungi</taxon>
        <taxon>Dikarya</taxon>
        <taxon>Ascomycota</taxon>
        <taxon>Pezizomycotina</taxon>
        <taxon>Dothideomycetes</taxon>
        <taxon>Pleosporomycetidae</taxon>
        <taxon>Pleosporales</taxon>
        <taxon>Tetraplosphaeriaceae</taxon>
        <taxon>Polyplosphaeria</taxon>
    </lineage>
</organism>
<evidence type="ECO:0000313" key="2">
    <source>
        <dbReference type="EMBL" id="KAF2733550.1"/>
    </source>
</evidence>
<evidence type="ECO:0000256" key="1">
    <source>
        <dbReference type="SAM" id="Phobius"/>
    </source>
</evidence>
<dbReference type="AlphaFoldDB" id="A0A9P4QW46"/>
<comment type="caution">
    <text evidence="2">The sequence shown here is derived from an EMBL/GenBank/DDBJ whole genome shotgun (WGS) entry which is preliminary data.</text>
</comment>
<reference evidence="2" key="1">
    <citation type="journal article" date="2020" name="Stud. Mycol.">
        <title>101 Dothideomycetes genomes: a test case for predicting lifestyles and emergence of pathogens.</title>
        <authorList>
            <person name="Haridas S."/>
            <person name="Albert R."/>
            <person name="Binder M."/>
            <person name="Bloem J."/>
            <person name="Labutti K."/>
            <person name="Salamov A."/>
            <person name="Andreopoulos B."/>
            <person name="Baker S."/>
            <person name="Barry K."/>
            <person name="Bills G."/>
            <person name="Bluhm B."/>
            <person name="Cannon C."/>
            <person name="Castanera R."/>
            <person name="Culley D."/>
            <person name="Daum C."/>
            <person name="Ezra D."/>
            <person name="Gonzalez J."/>
            <person name="Henrissat B."/>
            <person name="Kuo A."/>
            <person name="Liang C."/>
            <person name="Lipzen A."/>
            <person name="Lutzoni F."/>
            <person name="Magnuson J."/>
            <person name="Mondo S."/>
            <person name="Nolan M."/>
            <person name="Ohm R."/>
            <person name="Pangilinan J."/>
            <person name="Park H.-J."/>
            <person name="Ramirez L."/>
            <person name="Alfaro M."/>
            <person name="Sun H."/>
            <person name="Tritt A."/>
            <person name="Yoshinaga Y."/>
            <person name="Zwiers L.-H."/>
            <person name="Turgeon B."/>
            <person name="Goodwin S."/>
            <person name="Spatafora J."/>
            <person name="Crous P."/>
            <person name="Grigoriev I."/>
        </authorList>
    </citation>
    <scope>NUCLEOTIDE SEQUENCE</scope>
    <source>
        <strain evidence="2">CBS 125425</strain>
    </source>
</reference>
<dbReference type="PANTHER" id="PTHR34414">
    <property type="entry name" value="HET DOMAIN-CONTAINING PROTEIN-RELATED"/>
    <property type="match status" value="1"/>
</dbReference>